<dbReference type="EMBL" id="UXUI01008342">
    <property type="protein sequence ID" value="VDD91259.1"/>
    <property type="molecule type" value="Genomic_DNA"/>
</dbReference>
<name>A0A158QAR0_ENTVE</name>
<sequence length="246" mass="28370">MRLQILDKLVKAIASHDFPGLRSTLDAFNHYDVERIRRIGPDRVAAEWIVRCEGTVRAKDSWKKSPSFTTLYEEVCSITLKRLQLYKHFRTDHDPISYEIFDKPDIVFHDYNIMIRRLAKMDCKKNNHVRVISIDATDASITDSGCRHFIGLTSLNDVKFVRCTQLGNKGLFLLKEGVVNNLQRLHIESCPRITIAGLQLIGDFRKLRALTLRDLYGLNSQAEFLKLLQKQMPSCKITYLDGDNTQ</sequence>
<gene>
    <name evidence="1" type="ORF">EVEC_LOCUS6010</name>
</gene>
<dbReference type="Gene3D" id="3.80.10.10">
    <property type="entry name" value="Ribonuclease Inhibitor"/>
    <property type="match status" value="1"/>
</dbReference>
<protein>
    <submittedName>
        <fullName evidence="3">ATP synthase subunit s, mitochondrial</fullName>
    </submittedName>
</protein>
<accession>A0A158QAR0</accession>
<proteinExistence type="predicted"/>
<dbReference type="InterPro" id="IPR032675">
    <property type="entry name" value="LRR_dom_sf"/>
</dbReference>
<dbReference type="WBParaSite" id="EVEC_0000641501-mRNA-1">
    <property type="protein sequence ID" value="EVEC_0000641501-mRNA-1"/>
    <property type="gene ID" value="EVEC_0000641501"/>
</dbReference>
<reference evidence="3" key="1">
    <citation type="submission" date="2016-04" db="UniProtKB">
        <authorList>
            <consortium name="WormBaseParasite"/>
        </authorList>
    </citation>
    <scope>IDENTIFICATION</scope>
</reference>
<dbReference type="OrthoDB" id="5859291at2759"/>
<keyword evidence="2" id="KW-1185">Reference proteome</keyword>
<reference evidence="1 2" key="2">
    <citation type="submission" date="2018-10" db="EMBL/GenBank/DDBJ databases">
        <authorList>
            <consortium name="Pathogen Informatics"/>
        </authorList>
    </citation>
    <scope>NUCLEOTIDE SEQUENCE [LARGE SCALE GENOMIC DNA]</scope>
</reference>
<dbReference type="SUPFAM" id="SSF52047">
    <property type="entry name" value="RNI-like"/>
    <property type="match status" value="1"/>
</dbReference>
<dbReference type="Proteomes" id="UP000274131">
    <property type="component" value="Unassembled WGS sequence"/>
</dbReference>
<evidence type="ECO:0000313" key="3">
    <source>
        <dbReference type="WBParaSite" id="EVEC_0000641501-mRNA-1"/>
    </source>
</evidence>
<dbReference type="STRING" id="51028.A0A158QAR0"/>
<evidence type="ECO:0000313" key="1">
    <source>
        <dbReference type="EMBL" id="VDD91259.1"/>
    </source>
</evidence>
<evidence type="ECO:0000313" key="2">
    <source>
        <dbReference type="Proteomes" id="UP000274131"/>
    </source>
</evidence>
<organism evidence="3">
    <name type="scientific">Enterobius vermicularis</name>
    <name type="common">Human pinworm</name>
    <dbReference type="NCBI Taxonomy" id="51028"/>
    <lineage>
        <taxon>Eukaryota</taxon>
        <taxon>Metazoa</taxon>
        <taxon>Ecdysozoa</taxon>
        <taxon>Nematoda</taxon>
        <taxon>Chromadorea</taxon>
        <taxon>Rhabditida</taxon>
        <taxon>Spirurina</taxon>
        <taxon>Oxyuridomorpha</taxon>
        <taxon>Oxyuroidea</taxon>
        <taxon>Oxyuridae</taxon>
        <taxon>Enterobius</taxon>
    </lineage>
</organism>
<dbReference type="AlphaFoldDB" id="A0A158QAR0"/>